<sequence>MESKRKRKRINAAEKQGDIILDIEAFIKNKSSENARKIQSTKEELEIEIYCDKHYYLRNQIGDENGKRDGIGYEFIEATLLKATKHLIYYALKIRGFAFINFDEGFKSRITLTQHFNDHDIEDLNIVVEYHYLSMHKYEVTVITALRKNNFYFNDGSYQIELYSDGTSYINKNEKRKVKEISSFHGI</sequence>
<evidence type="ECO:0000313" key="1">
    <source>
        <dbReference type="EMBL" id="MFD2732429.1"/>
    </source>
</evidence>
<protein>
    <submittedName>
        <fullName evidence="1">Uncharacterized protein</fullName>
    </submittedName>
</protein>
<evidence type="ECO:0000313" key="2">
    <source>
        <dbReference type="Proteomes" id="UP001597546"/>
    </source>
</evidence>
<name>A0ABW5TU71_9SPHI</name>
<organism evidence="1 2">
    <name type="scientific">Pedobacter alpinus</name>
    <dbReference type="NCBI Taxonomy" id="1590643"/>
    <lineage>
        <taxon>Bacteria</taxon>
        <taxon>Pseudomonadati</taxon>
        <taxon>Bacteroidota</taxon>
        <taxon>Sphingobacteriia</taxon>
        <taxon>Sphingobacteriales</taxon>
        <taxon>Sphingobacteriaceae</taxon>
        <taxon>Pedobacter</taxon>
    </lineage>
</organism>
<keyword evidence="2" id="KW-1185">Reference proteome</keyword>
<dbReference type="RefSeq" id="WP_379040288.1">
    <property type="nucleotide sequence ID" value="NZ_JBHSKW010000001.1"/>
</dbReference>
<comment type="caution">
    <text evidence="1">The sequence shown here is derived from an EMBL/GenBank/DDBJ whole genome shotgun (WGS) entry which is preliminary data.</text>
</comment>
<accession>A0ABW5TU71</accession>
<reference evidence="2" key="1">
    <citation type="journal article" date="2019" name="Int. J. Syst. Evol. Microbiol.">
        <title>The Global Catalogue of Microorganisms (GCM) 10K type strain sequencing project: providing services to taxonomists for standard genome sequencing and annotation.</title>
        <authorList>
            <consortium name="The Broad Institute Genomics Platform"/>
            <consortium name="The Broad Institute Genome Sequencing Center for Infectious Disease"/>
            <person name="Wu L."/>
            <person name="Ma J."/>
        </authorList>
    </citation>
    <scope>NUCLEOTIDE SEQUENCE [LARGE SCALE GENOMIC DNA]</scope>
    <source>
        <strain evidence="2">KCTC 42456</strain>
    </source>
</reference>
<dbReference type="EMBL" id="JBHULV010000044">
    <property type="protein sequence ID" value="MFD2732429.1"/>
    <property type="molecule type" value="Genomic_DNA"/>
</dbReference>
<dbReference type="Proteomes" id="UP001597546">
    <property type="component" value="Unassembled WGS sequence"/>
</dbReference>
<proteinExistence type="predicted"/>
<gene>
    <name evidence="1" type="ORF">ACFSSE_12030</name>
</gene>